<sequence>MEHHCKQVMSSRGRNFNRQNKANQRNFDGGKLNKFSGTRNQRQWKHNNNNWRRTHWSKRRLRNPVPYENQFMNMTQHAYNYNPNFSTTGNDFMFDFEPNNEGHDKDGPVLLGSAEERRSKVELDKKRLLQALSSGHDEGQQLCFNKSLNNIEEKEESQNNRKNINLSELCLTANDLMEIGAVAGKSKENNDLENNSSLETITPAYKSQRLSNVSNANGKIPQQTHNTNNWKSFQIPTDFTNFEISQVNSLNTSNQNYTQREEKILGDILPHREPLIRPVENKVINKTDSVRIGRLYKSFLKTRYFGGKFNLSDKEKSLNTTSLLGKTIAEINSTSLNTLNKQGESFIAGLKLEEPTMPLPIKIENAYQAERGINEEKEADEFLLEFSHLLCSDMIIPDDTLKLLGLDYLLEQNPYSEMNIDNKKQFDNSVS</sequence>
<name>A0A1B6CKR1_9HEMI</name>
<proteinExistence type="predicted"/>
<evidence type="ECO:0000313" key="2">
    <source>
        <dbReference type="EMBL" id="JAS14016.1"/>
    </source>
</evidence>
<dbReference type="EMBL" id="GEDC01023282">
    <property type="protein sequence ID" value="JAS14016.1"/>
    <property type="molecule type" value="Transcribed_RNA"/>
</dbReference>
<gene>
    <name evidence="2" type="ORF">g.13866</name>
</gene>
<evidence type="ECO:0000256" key="1">
    <source>
        <dbReference type="SAM" id="MobiDB-lite"/>
    </source>
</evidence>
<accession>A0A1B6CKR1</accession>
<reference evidence="2" key="1">
    <citation type="submission" date="2015-12" db="EMBL/GenBank/DDBJ databases">
        <title>De novo transcriptome assembly of four potential Pierce s Disease insect vectors from Arizona vineyards.</title>
        <authorList>
            <person name="Tassone E.E."/>
        </authorList>
    </citation>
    <scope>NUCLEOTIDE SEQUENCE</scope>
</reference>
<dbReference type="AlphaFoldDB" id="A0A1B6CKR1"/>
<protein>
    <submittedName>
        <fullName evidence="2">Uncharacterized protein</fullName>
    </submittedName>
</protein>
<organism evidence="2">
    <name type="scientific">Clastoptera arizonana</name>
    <name type="common">Arizona spittle bug</name>
    <dbReference type="NCBI Taxonomy" id="38151"/>
    <lineage>
        <taxon>Eukaryota</taxon>
        <taxon>Metazoa</taxon>
        <taxon>Ecdysozoa</taxon>
        <taxon>Arthropoda</taxon>
        <taxon>Hexapoda</taxon>
        <taxon>Insecta</taxon>
        <taxon>Pterygota</taxon>
        <taxon>Neoptera</taxon>
        <taxon>Paraneoptera</taxon>
        <taxon>Hemiptera</taxon>
        <taxon>Auchenorrhyncha</taxon>
        <taxon>Cercopoidea</taxon>
        <taxon>Clastopteridae</taxon>
        <taxon>Clastoptera</taxon>
    </lineage>
</organism>
<feature type="non-terminal residue" evidence="2">
    <location>
        <position position="431"/>
    </location>
</feature>
<feature type="region of interest" description="Disordered" evidence="1">
    <location>
        <begin position="1"/>
        <end position="49"/>
    </location>
</feature>
<feature type="compositionally biased region" description="Polar residues" evidence="1">
    <location>
        <begin position="8"/>
        <end position="26"/>
    </location>
</feature>
<feature type="compositionally biased region" description="Polar residues" evidence="1">
    <location>
        <begin position="35"/>
        <end position="49"/>
    </location>
</feature>